<dbReference type="AlphaFoldDB" id="A0AAV4MUH3"/>
<keyword evidence="2" id="KW-1185">Reference proteome</keyword>
<accession>A0AAV4MUH3</accession>
<gene>
    <name evidence="1" type="ORF">CEXT_158121</name>
</gene>
<comment type="caution">
    <text evidence="1">The sequence shown here is derived from an EMBL/GenBank/DDBJ whole genome shotgun (WGS) entry which is preliminary data.</text>
</comment>
<dbReference type="EMBL" id="BPLR01020230">
    <property type="protein sequence ID" value="GIX76132.1"/>
    <property type="molecule type" value="Genomic_DNA"/>
</dbReference>
<reference evidence="1 2" key="1">
    <citation type="submission" date="2021-06" db="EMBL/GenBank/DDBJ databases">
        <title>Caerostris extrusa draft genome.</title>
        <authorList>
            <person name="Kono N."/>
            <person name="Arakawa K."/>
        </authorList>
    </citation>
    <scope>NUCLEOTIDE SEQUENCE [LARGE SCALE GENOMIC DNA]</scope>
</reference>
<protein>
    <submittedName>
        <fullName evidence="1">Uncharacterized protein</fullName>
    </submittedName>
</protein>
<sequence length="81" mass="9000">MKISETHSTMHYAKHSKLLFQIQVLHFGIPESDSTYVCICSIGERSGEHAGQKNSSTAFRAVGKYATHLETCMSLSKVVRV</sequence>
<name>A0AAV4MUH3_CAEEX</name>
<proteinExistence type="predicted"/>
<evidence type="ECO:0000313" key="2">
    <source>
        <dbReference type="Proteomes" id="UP001054945"/>
    </source>
</evidence>
<dbReference type="Proteomes" id="UP001054945">
    <property type="component" value="Unassembled WGS sequence"/>
</dbReference>
<organism evidence="1 2">
    <name type="scientific">Caerostris extrusa</name>
    <name type="common">Bark spider</name>
    <name type="synonym">Caerostris bankana</name>
    <dbReference type="NCBI Taxonomy" id="172846"/>
    <lineage>
        <taxon>Eukaryota</taxon>
        <taxon>Metazoa</taxon>
        <taxon>Ecdysozoa</taxon>
        <taxon>Arthropoda</taxon>
        <taxon>Chelicerata</taxon>
        <taxon>Arachnida</taxon>
        <taxon>Araneae</taxon>
        <taxon>Araneomorphae</taxon>
        <taxon>Entelegynae</taxon>
        <taxon>Araneoidea</taxon>
        <taxon>Araneidae</taxon>
        <taxon>Caerostris</taxon>
    </lineage>
</organism>
<evidence type="ECO:0000313" key="1">
    <source>
        <dbReference type="EMBL" id="GIX76132.1"/>
    </source>
</evidence>